<feature type="region of interest" description="Disordered" evidence="1">
    <location>
        <begin position="112"/>
        <end position="138"/>
    </location>
</feature>
<gene>
    <name evidence="3" type="ORF">PCANC_22034</name>
</gene>
<sequence length="257" mass="26414">MMTTASISLVILFSALANALPSGIPTENYVTRSYQGSYPSYSYYGQQLPPYGYGQYFGPAYYGPGQGPFVGQNYGYTSRVISNGPTNGYPGQVWASSGGDQSAPNTIARAATGGAGQQGVGNGQQGVADGQKGGGPEENVRVVSRCGQLDGGGKFCETTRTSGDAQLLDNSSFNGNGNGQADNTNSNSNSQAAQVQALTRQVNQGLNSVNATLTPSSSEDGQSNTSPDLSDLADAQYEQASKKQTSAADTTDGTSST</sequence>
<name>A0A2N5S5I6_9BASI</name>
<evidence type="ECO:0000313" key="4">
    <source>
        <dbReference type="Proteomes" id="UP000235388"/>
    </source>
</evidence>
<dbReference type="EMBL" id="PGCJ01001158">
    <property type="protein sequence ID" value="PLW08488.1"/>
    <property type="molecule type" value="Genomic_DNA"/>
</dbReference>
<feature type="region of interest" description="Disordered" evidence="1">
    <location>
        <begin position="209"/>
        <end position="257"/>
    </location>
</feature>
<evidence type="ECO:0000313" key="3">
    <source>
        <dbReference type="EMBL" id="PLW08488.1"/>
    </source>
</evidence>
<organism evidence="3 4">
    <name type="scientific">Puccinia coronata f. sp. avenae</name>
    <dbReference type="NCBI Taxonomy" id="200324"/>
    <lineage>
        <taxon>Eukaryota</taxon>
        <taxon>Fungi</taxon>
        <taxon>Dikarya</taxon>
        <taxon>Basidiomycota</taxon>
        <taxon>Pucciniomycotina</taxon>
        <taxon>Pucciniomycetes</taxon>
        <taxon>Pucciniales</taxon>
        <taxon>Pucciniaceae</taxon>
        <taxon>Puccinia</taxon>
    </lineage>
</organism>
<evidence type="ECO:0000256" key="2">
    <source>
        <dbReference type="SAM" id="SignalP"/>
    </source>
</evidence>
<protein>
    <submittedName>
        <fullName evidence="3">Uncharacterized protein</fullName>
    </submittedName>
</protein>
<keyword evidence="4" id="KW-1185">Reference proteome</keyword>
<feature type="chain" id="PRO_5014878853" evidence="2">
    <location>
        <begin position="20"/>
        <end position="257"/>
    </location>
</feature>
<reference evidence="3 4" key="1">
    <citation type="submission" date="2017-11" db="EMBL/GenBank/DDBJ databases">
        <title>De novo assembly and phasing of dikaryotic genomes from two isolates of Puccinia coronata f. sp. avenae, the causal agent of oat crown rust.</title>
        <authorList>
            <person name="Miller M.E."/>
            <person name="Zhang Y."/>
            <person name="Omidvar V."/>
            <person name="Sperschneider J."/>
            <person name="Schwessinger B."/>
            <person name="Raley C."/>
            <person name="Palmer J.M."/>
            <person name="Garnica D."/>
            <person name="Upadhyaya N."/>
            <person name="Rathjen J."/>
            <person name="Taylor J.M."/>
            <person name="Park R.F."/>
            <person name="Dodds P.N."/>
            <person name="Hirsch C.D."/>
            <person name="Kianian S.F."/>
            <person name="Figueroa M."/>
        </authorList>
    </citation>
    <scope>NUCLEOTIDE SEQUENCE [LARGE SCALE GENOMIC DNA]</scope>
    <source>
        <strain evidence="3">12NC29</strain>
    </source>
</reference>
<accession>A0A2N5S5I6</accession>
<dbReference type="Proteomes" id="UP000235388">
    <property type="component" value="Unassembled WGS sequence"/>
</dbReference>
<comment type="caution">
    <text evidence="3">The sequence shown here is derived from an EMBL/GenBank/DDBJ whole genome shotgun (WGS) entry which is preliminary data.</text>
</comment>
<feature type="region of interest" description="Disordered" evidence="1">
    <location>
        <begin position="166"/>
        <end position="193"/>
    </location>
</feature>
<keyword evidence="2" id="KW-0732">Signal</keyword>
<feature type="compositionally biased region" description="Low complexity" evidence="1">
    <location>
        <begin position="245"/>
        <end position="257"/>
    </location>
</feature>
<dbReference type="AlphaFoldDB" id="A0A2N5S5I6"/>
<evidence type="ECO:0000256" key="1">
    <source>
        <dbReference type="SAM" id="MobiDB-lite"/>
    </source>
</evidence>
<feature type="compositionally biased region" description="Gly residues" evidence="1">
    <location>
        <begin position="113"/>
        <end position="124"/>
    </location>
</feature>
<dbReference type="STRING" id="200324.A0A2N5S5I6"/>
<feature type="compositionally biased region" description="Low complexity" evidence="1">
    <location>
        <begin position="180"/>
        <end position="193"/>
    </location>
</feature>
<feature type="signal peptide" evidence="2">
    <location>
        <begin position="1"/>
        <end position="19"/>
    </location>
</feature>
<proteinExistence type="predicted"/>
<feature type="compositionally biased region" description="Polar residues" evidence="1">
    <location>
        <begin position="209"/>
        <end position="228"/>
    </location>
</feature>
<feature type="compositionally biased region" description="Polar residues" evidence="1">
    <location>
        <begin position="166"/>
        <end position="175"/>
    </location>
</feature>